<reference evidence="3" key="1">
    <citation type="submission" date="2019-02" db="EMBL/GenBank/DDBJ databases">
        <authorList>
            <person name="Li S.-H."/>
        </authorList>
    </citation>
    <scope>NUCLEOTIDE SEQUENCE</scope>
    <source>
        <strain evidence="3">IMCC8485</strain>
    </source>
</reference>
<sequence length="325" mass="34832">MKFSVVTPLWQDRPAAENLQVAKLADRLGFEELWIGEMATYDAFAFATAAGLQTKHIRLTVGPLSVSVRTPMTIAMGAASVADITGRRTAVALGASSVVVVEEWHGRDRTRTATHLAESAQILRALLAGEKTDFSGECASSKGYKLRLDAVEGPITIAAFGPAAVRAAARHADRMLLNMVTPLSVAALRDQLIRAAEKAGKATPEIAIWLPCAVNPQRETIDQLKRGIVGYLAAPGYAEMMMQAGFEDLVNYARTRPHPRELLAAMPDKLISAIGLVGDLSAVQARVDEYRDAGAGEICLVPATAGDEFGRQTLEIMKSQLGQSH</sequence>
<name>A0ABT3SXM7_9GAMM</name>
<dbReference type="NCBIfam" id="TIGR03841">
    <property type="entry name" value="F420_Rv3093c"/>
    <property type="match status" value="1"/>
</dbReference>
<dbReference type="InterPro" id="IPR050564">
    <property type="entry name" value="F420-G6PD/mer"/>
</dbReference>
<dbReference type="PANTHER" id="PTHR43244:SF1">
    <property type="entry name" value="5,10-METHYLENETETRAHYDROMETHANOPTERIN REDUCTASE"/>
    <property type="match status" value="1"/>
</dbReference>
<organism evidence="3 4">
    <name type="scientific">Candidatus Seongchinamella marina</name>
    <dbReference type="NCBI Taxonomy" id="2518990"/>
    <lineage>
        <taxon>Bacteria</taxon>
        <taxon>Pseudomonadati</taxon>
        <taxon>Pseudomonadota</taxon>
        <taxon>Gammaproteobacteria</taxon>
        <taxon>Cellvibrionales</taxon>
        <taxon>Halieaceae</taxon>
        <taxon>Seongchinamella</taxon>
    </lineage>
</organism>
<evidence type="ECO:0000313" key="3">
    <source>
        <dbReference type="EMBL" id="MCX2974024.1"/>
    </source>
</evidence>
<dbReference type="Gene3D" id="3.20.20.30">
    <property type="entry name" value="Luciferase-like domain"/>
    <property type="match status" value="1"/>
</dbReference>
<dbReference type="Pfam" id="PF00296">
    <property type="entry name" value="Bac_luciferase"/>
    <property type="match status" value="1"/>
</dbReference>
<gene>
    <name evidence="3" type="ORF">EYC87_10570</name>
</gene>
<dbReference type="InterPro" id="IPR011251">
    <property type="entry name" value="Luciferase-like_dom"/>
</dbReference>
<dbReference type="RefSeq" id="WP_279252843.1">
    <property type="nucleotide sequence ID" value="NZ_SHNP01000003.1"/>
</dbReference>
<keyword evidence="4" id="KW-1185">Reference proteome</keyword>
<protein>
    <submittedName>
        <fullName evidence="3">LLM class F420-dependent oxidoreductase</fullName>
    </submittedName>
</protein>
<proteinExistence type="predicted"/>
<evidence type="ECO:0000313" key="4">
    <source>
        <dbReference type="Proteomes" id="UP001143307"/>
    </source>
</evidence>
<dbReference type="PANTHER" id="PTHR43244">
    <property type="match status" value="1"/>
</dbReference>
<keyword evidence="1" id="KW-0560">Oxidoreductase</keyword>
<evidence type="ECO:0000256" key="1">
    <source>
        <dbReference type="ARBA" id="ARBA00023002"/>
    </source>
</evidence>
<dbReference type="SUPFAM" id="SSF51679">
    <property type="entry name" value="Bacterial luciferase-like"/>
    <property type="match status" value="1"/>
</dbReference>
<dbReference type="InterPro" id="IPR036661">
    <property type="entry name" value="Luciferase-like_sf"/>
</dbReference>
<evidence type="ECO:0000259" key="2">
    <source>
        <dbReference type="Pfam" id="PF00296"/>
    </source>
</evidence>
<comment type="caution">
    <text evidence="3">The sequence shown here is derived from an EMBL/GenBank/DDBJ whole genome shotgun (WGS) entry which is preliminary data.</text>
</comment>
<dbReference type="EMBL" id="SHNP01000003">
    <property type="protein sequence ID" value="MCX2974024.1"/>
    <property type="molecule type" value="Genomic_DNA"/>
</dbReference>
<feature type="domain" description="Luciferase-like" evidence="2">
    <location>
        <begin position="7"/>
        <end position="295"/>
    </location>
</feature>
<accession>A0ABT3SXM7</accession>
<dbReference type="InterPro" id="IPR022526">
    <property type="entry name" value="F420_Rv3093c"/>
</dbReference>
<dbReference type="Proteomes" id="UP001143307">
    <property type="component" value="Unassembled WGS sequence"/>
</dbReference>